<evidence type="ECO:0000256" key="1">
    <source>
        <dbReference type="SAM" id="MobiDB-lite"/>
    </source>
</evidence>
<dbReference type="Proteomes" id="UP001567538">
    <property type="component" value="Unassembled WGS sequence"/>
</dbReference>
<dbReference type="AlphaFoldDB" id="A0ABD1GL62"/>
<gene>
    <name evidence="2" type="ORF">AAHA92_21665</name>
</gene>
<proteinExistence type="predicted"/>
<keyword evidence="3" id="KW-1185">Reference proteome</keyword>
<name>A0ABD1GL62_SALDI</name>
<feature type="compositionally biased region" description="Acidic residues" evidence="1">
    <location>
        <begin position="139"/>
        <end position="149"/>
    </location>
</feature>
<organism evidence="2 3">
    <name type="scientific">Salvia divinorum</name>
    <name type="common">Maria pastora</name>
    <name type="synonym">Diviner's sage</name>
    <dbReference type="NCBI Taxonomy" id="28513"/>
    <lineage>
        <taxon>Eukaryota</taxon>
        <taxon>Viridiplantae</taxon>
        <taxon>Streptophyta</taxon>
        <taxon>Embryophyta</taxon>
        <taxon>Tracheophyta</taxon>
        <taxon>Spermatophyta</taxon>
        <taxon>Magnoliopsida</taxon>
        <taxon>eudicotyledons</taxon>
        <taxon>Gunneridae</taxon>
        <taxon>Pentapetalae</taxon>
        <taxon>asterids</taxon>
        <taxon>lamiids</taxon>
        <taxon>Lamiales</taxon>
        <taxon>Lamiaceae</taxon>
        <taxon>Nepetoideae</taxon>
        <taxon>Mentheae</taxon>
        <taxon>Salviinae</taxon>
        <taxon>Salvia</taxon>
        <taxon>Salvia subgen. Calosphace</taxon>
    </lineage>
</organism>
<comment type="caution">
    <text evidence="2">The sequence shown here is derived from an EMBL/GenBank/DDBJ whole genome shotgun (WGS) entry which is preliminary data.</text>
</comment>
<accession>A0ABD1GL62</accession>
<reference evidence="2 3" key="1">
    <citation type="submission" date="2024-06" db="EMBL/GenBank/DDBJ databases">
        <title>A chromosome level genome sequence of Diviner's sage (Salvia divinorum).</title>
        <authorList>
            <person name="Ford S.A."/>
            <person name="Ro D.-K."/>
            <person name="Ness R.W."/>
            <person name="Phillips M.A."/>
        </authorList>
    </citation>
    <scope>NUCLEOTIDE SEQUENCE [LARGE SCALE GENOMIC DNA]</scope>
    <source>
        <strain evidence="2">SAF-2024a</strain>
        <tissue evidence="2">Leaf</tissue>
    </source>
</reference>
<dbReference type="EMBL" id="JBEAFC010000008">
    <property type="protein sequence ID" value="KAL1544866.1"/>
    <property type="molecule type" value="Genomic_DNA"/>
</dbReference>
<sequence>MIPEGIRLWPIQVDVKPVYPDFLRESNLEEVDEDTLAQVSSCGVVSSDFQSDFHDLDYLMTVSQLIGKDLHAELIIHGFLGPKFDSLQSTMPQSSEEMNERDISSDDKVTSFVDFSSSSSNFYFLIDIKFDYVHQSEASDSDSDSDSDTDYQSNSENVEVDEDEDWVKLDEDFNGEDWEII</sequence>
<evidence type="ECO:0000313" key="2">
    <source>
        <dbReference type="EMBL" id="KAL1544866.1"/>
    </source>
</evidence>
<protein>
    <submittedName>
        <fullName evidence="2">Uncharacterized protein</fullName>
    </submittedName>
</protein>
<evidence type="ECO:0000313" key="3">
    <source>
        <dbReference type="Proteomes" id="UP001567538"/>
    </source>
</evidence>
<feature type="region of interest" description="Disordered" evidence="1">
    <location>
        <begin position="137"/>
        <end position="166"/>
    </location>
</feature>